<dbReference type="STRING" id="1121420.SAMN02746098_00519"/>
<dbReference type="AlphaFoldDB" id="A0A1M5RBW3"/>
<accession>A0A1M5RBW3</accession>
<sequence>MRKNHFEKLVRYIKNVYHIERGLNKLSDGRVNSTYCTGQVILPVLFAFLLRIKSFNELNFMIKNHEFSKLFPRGTKLPQVDAIRDTLKVMGLDGLKQINQHIVKKAVENKVFENGTIDGYTVVAIDRTKFFGSNKKSCPDCLRITKGEKTHNFHSGAVMSTVGIGPKLVSGFEMYKSGKDSALKDEGELNVGKRLIAEVVKSHRNLSDVVVYDALACNSIWINHCKSLGIDVIVRAKNNNNNSLRLAKKTVNKTDAVEVWEDEKGFEKVEVYESTFTMDNVKQPLRYVKFAIKHTNQQHTQIMVTTCMDMTLKTLFKIIRARWDIENLIFNNLKHQCGFRALLCA</sequence>
<evidence type="ECO:0000313" key="2">
    <source>
        <dbReference type="EMBL" id="SHH23857.1"/>
    </source>
</evidence>
<dbReference type="Proteomes" id="UP000183954">
    <property type="component" value="Unassembled WGS sequence"/>
</dbReference>
<feature type="domain" description="Transposase IS4-like" evidence="1">
    <location>
        <begin position="194"/>
        <end position="342"/>
    </location>
</feature>
<dbReference type="GO" id="GO:0004803">
    <property type="term" value="F:transposase activity"/>
    <property type="evidence" value="ECO:0007669"/>
    <property type="project" value="InterPro"/>
</dbReference>
<dbReference type="Pfam" id="PF01609">
    <property type="entry name" value="DDE_Tnp_1"/>
    <property type="match status" value="1"/>
</dbReference>
<evidence type="ECO:0000313" key="3">
    <source>
        <dbReference type="Proteomes" id="UP000183954"/>
    </source>
</evidence>
<name>A0A1M5RBW3_9FIRM</name>
<keyword evidence="3" id="KW-1185">Reference proteome</keyword>
<dbReference type="EMBL" id="FQXJ01000003">
    <property type="protein sequence ID" value="SHH23857.1"/>
    <property type="molecule type" value="Genomic_DNA"/>
</dbReference>
<dbReference type="GO" id="GO:0003677">
    <property type="term" value="F:DNA binding"/>
    <property type="evidence" value="ECO:0007669"/>
    <property type="project" value="InterPro"/>
</dbReference>
<protein>
    <submittedName>
        <fullName evidence="2">Transposase DDE domain-containing protein</fullName>
    </submittedName>
</protein>
<dbReference type="GO" id="GO:0006313">
    <property type="term" value="P:DNA transposition"/>
    <property type="evidence" value="ECO:0007669"/>
    <property type="project" value="InterPro"/>
</dbReference>
<gene>
    <name evidence="2" type="ORF">SAMN02746098_00519</name>
</gene>
<evidence type="ECO:0000259" key="1">
    <source>
        <dbReference type="Pfam" id="PF01609"/>
    </source>
</evidence>
<proteinExistence type="predicted"/>
<reference evidence="3" key="1">
    <citation type="submission" date="2016-11" db="EMBL/GenBank/DDBJ databases">
        <authorList>
            <person name="Varghese N."/>
            <person name="Submissions S."/>
        </authorList>
    </citation>
    <scope>NUCLEOTIDE SEQUENCE [LARGE SCALE GENOMIC DNA]</scope>
    <source>
        <strain evidence="3">DSM 15449</strain>
    </source>
</reference>
<organism evidence="2 3">
    <name type="scientific">Desulfosporosinus lacus DSM 15449</name>
    <dbReference type="NCBI Taxonomy" id="1121420"/>
    <lineage>
        <taxon>Bacteria</taxon>
        <taxon>Bacillati</taxon>
        <taxon>Bacillota</taxon>
        <taxon>Clostridia</taxon>
        <taxon>Eubacteriales</taxon>
        <taxon>Desulfitobacteriaceae</taxon>
        <taxon>Desulfosporosinus</taxon>
    </lineage>
</organism>
<dbReference type="InterPro" id="IPR002559">
    <property type="entry name" value="Transposase_11"/>
</dbReference>